<reference evidence="1 2" key="1">
    <citation type="journal article" date="2012" name="Genome Biol.">
        <title>Sequencing three crocodilian genomes to illuminate the evolution of archosaurs and amniotes.</title>
        <authorList>
            <person name="St John J.A."/>
            <person name="Braun E.L."/>
            <person name="Isberg S.R."/>
            <person name="Miles L.G."/>
            <person name="Chong A.Y."/>
            <person name="Gongora J."/>
            <person name="Dalzell P."/>
            <person name="Moran C."/>
            <person name="Bed'hom B."/>
            <person name="Abzhanov A."/>
            <person name="Burgess S.C."/>
            <person name="Cooksey A.M."/>
            <person name="Castoe T.A."/>
            <person name="Crawford N.G."/>
            <person name="Densmore L.D."/>
            <person name="Drew J.C."/>
            <person name="Edwards S.V."/>
            <person name="Faircloth B.C."/>
            <person name="Fujita M.K."/>
            <person name="Greenwold M.J."/>
            <person name="Hoffmann F.G."/>
            <person name="Howard J.M."/>
            <person name="Iguchi T."/>
            <person name="Janes D.E."/>
            <person name="Khan S.Y."/>
            <person name="Kohno S."/>
            <person name="de Koning A.J."/>
            <person name="Lance S.L."/>
            <person name="McCarthy F.M."/>
            <person name="McCormack J.E."/>
            <person name="Merchant M.E."/>
            <person name="Peterson D.G."/>
            <person name="Pollock D.D."/>
            <person name="Pourmand N."/>
            <person name="Raney B.J."/>
            <person name="Roessler K.A."/>
            <person name="Sanford J.R."/>
            <person name="Sawyer R.H."/>
            <person name="Schmidt C.J."/>
            <person name="Triplett E.W."/>
            <person name="Tuberville T.D."/>
            <person name="Venegas-Anaya M."/>
            <person name="Howard J.T."/>
            <person name="Jarvis E.D."/>
            <person name="Guillette L.J.Jr."/>
            <person name="Glenn T.C."/>
            <person name="Green R.E."/>
            <person name="Ray D.A."/>
        </authorList>
    </citation>
    <scope>NUCLEOTIDE SEQUENCE [LARGE SCALE GENOMIC DNA]</scope>
    <source>
        <strain evidence="1">KSC_2009_1</strain>
    </source>
</reference>
<sequence>MFGKSLPEKAEEIWEGLRTAIYKTAKVTFGEKRPSNKDWFKENEEELLPLINLKNTAYPEHNRKPTEVTKVMPELDVELTIELREAIDSLSSGKAPGKDGIPVEILNCGKEATISSSAATRVLKRG</sequence>
<proteinExistence type="predicted"/>
<dbReference type="AlphaFoldDB" id="A0A151M7D9"/>
<organism evidence="1 2">
    <name type="scientific">Alligator mississippiensis</name>
    <name type="common">American alligator</name>
    <dbReference type="NCBI Taxonomy" id="8496"/>
    <lineage>
        <taxon>Eukaryota</taxon>
        <taxon>Metazoa</taxon>
        <taxon>Chordata</taxon>
        <taxon>Craniata</taxon>
        <taxon>Vertebrata</taxon>
        <taxon>Euteleostomi</taxon>
        <taxon>Archelosauria</taxon>
        <taxon>Archosauria</taxon>
        <taxon>Crocodylia</taxon>
        <taxon>Alligatoridae</taxon>
        <taxon>Alligatorinae</taxon>
        <taxon>Alligator</taxon>
    </lineage>
</organism>
<name>A0A151M7D9_ALLMI</name>
<dbReference type="Proteomes" id="UP000050525">
    <property type="component" value="Unassembled WGS sequence"/>
</dbReference>
<gene>
    <name evidence="1" type="ORF">Y1Q_0006546</name>
</gene>
<dbReference type="EMBL" id="AKHW03006414">
    <property type="protein sequence ID" value="KYO20425.1"/>
    <property type="molecule type" value="Genomic_DNA"/>
</dbReference>
<protein>
    <submittedName>
        <fullName evidence="1">Uncharacterized protein</fullName>
    </submittedName>
</protein>
<keyword evidence="2" id="KW-1185">Reference proteome</keyword>
<evidence type="ECO:0000313" key="1">
    <source>
        <dbReference type="EMBL" id="KYO20425.1"/>
    </source>
</evidence>
<accession>A0A151M7D9</accession>
<evidence type="ECO:0000313" key="2">
    <source>
        <dbReference type="Proteomes" id="UP000050525"/>
    </source>
</evidence>
<comment type="caution">
    <text evidence="1">The sequence shown here is derived from an EMBL/GenBank/DDBJ whole genome shotgun (WGS) entry which is preliminary data.</text>
</comment>